<keyword evidence="3" id="KW-1185">Reference proteome</keyword>
<evidence type="ECO:0000313" key="3">
    <source>
        <dbReference type="Proteomes" id="UP001341840"/>
    </source>
</evidence>
<dbReference type="EMBL" id="JASCZI010000519">
    <property type="protein sequence ID" value="MED6112230.1"/>
    <property type="molecule type" value="Genomic_DNA"/>
</dbReference>
<reference evidence="2 3" key="1">
    <citation type="journal article" date="2023" name="Plants (Basel)">
        <title>Bridging the Gap: Combining Genomics and Transcriptomics Approaches to Understand Stylosanthes scabra, an Orphan Legume from the Brazilian Caatinga.</title>
        <authorList>
            <person name="Ferreira-Neto J.R.C."/>
            <person name="da Silva M.D."/>
            <person name="Binneck E."/>
            <person name="de Melo N.F."/>
            <person name="da Silva R.H."/>
            <person name="de Melo A.L.T.M."/>
            <person name="Pandolfi V."/>
            <person name="Bustamante F.O."/>
            <person name="Brasileiro-Vidal A.C."/>
            <person name="Benko-Iseppon A.M."/>
        </authorList>
    </citation>
    <scope>NUCLEOTIDE SEQUENCE [LARGE SCALE GENOMIC DNA]</scope>
    <source>
        <tissue evidence="2">Leaves</tissue>
    </source>
</reference>
<proteinExistence type="predicted"/>
<protein>
    <recommendedName>
        <fullName evidence="4">RRM domain-containing protein</fullName>
    </recommendedName>
</protein>
<organism evidence="2 3">
    <name type="scientific">Stylosanthes scabra</name>
    <dbReference type="NCBI Taxonomy" id="79078"/>
    <lineage>
        <taxon>Eukaryota</taxon>
        <taxon>Viridiplantae</taxon>
        <taxon>Streptophyta</taxon>
        <taxon>Embryophyta</taxon>
        <taxon>Tracheophyta</taxon>
        <taxon>Spermatophyta</taxon>
        <taxon>Magnoliopsida</taxon>
        <taxon>eudicotyledons</taxon>
        <taxon>Gunneridae</taxon>
        <taxon>Pentapetalae</taxon>
        <taxon>rosids</taxon>
        <taxon>fabids</taxon>
        <taxon>Fabales</taxon>
        <taxon>Fabaceae</taxon>
        <taxon>Papilionoideae</taxon>
        <taxon>50 kb inversion clade</taxon>
        <taxon>dalbergioids sensu lato</taxon>
        <taxon>Dalbergieae</taxon>
        <taxon>Pterocarpus clade</taxon>
        <taxon>Stylosanthes</taxon>
    </lineage>
</organism>
<dbReference type="InterPro" id="IPR035979">
    <property type="entry name" value="RBD_domain_sf"/>
</dbReference>
<dbReference type="SUPFAM" id="SSF54928">
    <property type="entry name" value="RNA-binding domain, RBD"/>
    <property type="match status" value="1"/>
</dbReference>
<comment type="caution">
    <text evidence="2">The sequence shown here is derived from an EMBL/GenBank/DDBJ whole genome shotgun (WGS) entry which is preliminary data.</text>
</comment>
<gene>
    <name evidence="2" type="ORF">PIB30_059769</name>
</gene>
<feature type="region of interest" description="Disordered" evidence="1">
    <location>
        <begin position="302"/>
        <end position="330"/>
    </location>
</feature>
<accession>A0ABU6QKT5</accession>
<evidence type="ECO:0008006" key="4">
    <source>
        <dbReference type="Google" id="ProtNLM"/>
    </source>
</evidence>
<evidence type="ECO:0000256" key="1">
    <source>
        <dbReference type="SAM" id="MobiDB-lite"/>
    </source>
</evidence>
<evidence type="ECO:0000313" key="2">
    <source>
        <dbReference type="EMBL" id="MED6112230.1"/>
    </source>
</evidence>
<sequence length="575" mass="66220">MRGAERGKHGEVAGRRNKGESVGGFAQGVWRGKYWDRNRYDRDQTSTIFFDRLSEDVSKRELYKVFGKYGFISEIFISRKWGSKRLLVTISKYRQRVEGDRGRQKELTGVEAKRRITQKWVAKKNNTKEGEPESSRVEKHVVLPQRKTIQAEWDVDQQQRLQRSLLGVCVKPIELRKVMYFLLDEWKGPGDIEVRDVRPYRCLITFSSPKIRDEVVKSELLHSMFDEVRYHWDIFWTLSRRVWIEVIRYDDRAEEAKSFSTARIQIDSFQWEMIHEWFNVSVEDRQFEVFIKEFGSEIYSIQSHPDREEGNSDGSDEGEGDSQRRVSPVRVPSVEVEKTPMIDLNLNLKHVTEPVIETIINRQLNVLREMWDVDVDDYGMSITKQQGQSCFDERRVGDCLRLVLKSLYHDPITNEAHLTLIKKNTEEVVNKTDGLITGSDEHNVHVGSGSNSSCPFPLGFGPCLSVQSEPEETASNCNPNLQRSSLGVECNTVAVPNDEERVEILDERRDGNLLNATYADANKENGNGQECSIGSEERSDETLYQLTEKAIRELADSEELQHGNVDSGLAGDVNW</sequence>
<dbReference type="InterPro" id="IPR012677">
    <property type="entry name" value="Nucleotide-bd_a/b_plait_sf"/>
</dbReference>
<dbReference type="Proteomes" id="UP001341840">
    <property type="component" value="Unassembled WGS sequence"/>
</dbReference>
<name>A0ABU6QKT5_9FABA</name>
<dbReference type="Gene3D" id="3.30.70.330">
    <property type="match status" value="1"/>
</dbReference>